<keyword evidence="10 22" id="KW-1133">Transmembrane helix</keyword>
<dbReference type="NCBIfam" id="TIGR02614">
    <property type="entry name" value="ftsW"/>
    <property type="match status" value="1"/>
</dbReference>
<keyword evidence="4 23" id="KW-0132">Cell division</keyword>
<dbReference type="GO" id="GO:0005886">
    <property type="term" value="C:plasma membrane"/>
    <property type="evidence" value="ECO:0007669"/>
    <property type="project" value="UniProtKB-SubCell"/>
</dbReference>
<evidence type="ECO:0000256" key="12">
    <source>
        <dbReference type="ARBA" id="ARBA00023306"/>
    </source>
</evidence>
<dbReference type="GO" id="GO:0071555">
    <property type="term" value="P:cell wall organization"/>
    <property type="evidence" value="ECO:0007669"/>
    <property type="project" value="UniProtKB-KW"/>
</dbReference>
<feature type="transmembrane region" description="Helical" evidence="22">
    <location>
        <begin position="186"/>
        <end position="206"/>
    </location>
</feature>
<comment type="pathway">
    <text evidence="2">Cell wall biogenesis; peptidoglycan biosynthesis.</text>
</comment>
<comment type="catalytic activity">
    <reaction evidence="20">
        <text>[GlcNAc-(1-&gt;4)-Mur2Ac(oyl-L-Ala-gamma-D-Glu-L-Lys-D-Ala-D-Ala)](n)-di-trans,octa-cis-undecaprenyl diphosphate + beta-D-GlcNAc-(1-&gt;4)-Mur2Ac(oyl-L-Ala-gamma-D-Glu-L-Lys-D-Ala-D-Ala)-di-trans,octa-cis-undecaprenyl diphosphate = [GlcNAc-(1-&gt;4)-Mur2Ac(oyl-L-Ala-gamma-D-Glu-L-Lys-D-Ala-D-Ala)](n+1)-di-trans,octa-cis-undecaprenyl diphosphate + di-trans,octa-cis-undecaprenyl diphosphate + H(+)</text>
        <dbReference type="Rhea" id="RHEA:23708"/>
        <dbReference type="Rhea" id="RHEA-COMP:9602"/>
        <dbReference type="Rhea" id="RHEA-COMP:9603"/>
        <dbReference type="ChEBI" id="CHEBI:15378"/>
        <dbReference type="ChEBI" id="CHEBI:58405"/>
        <dbReference type="ChEBI" id="CHEBI:60033"/>
        <dbReference type="ChEBI" id="CHEBI:78435"/>
        <dbReference type="EC" id="2.4.99.28"/>
    </reaction>
</comment>
<dbReference type="GO" id="GO:0032153">
    <property type="term" value="C:cell division site"/>
    <property type="evidence" value="ECO:0007669"/>
    <property type="project" value="TreeGrafter"/>
</dbReference>
<evidence type="ECO:0000256" key="9">
    <source>
        <dbReference type="ARBA" id="ARBA00022984"/>
    </source>
</evidence>
<dbReference type="PANTHER" id="PTHR30474:SF2">
    <property type="entry name" value="PEPTIDOGLYCAN GLYCOSYLTRANSFERASE FTSW-RELATED"/>
    <property type="match status" value="1"/>
</dbReference>
<evidence type="ECO:0000256" key="19">
    <source>
        <dbReference type="ARBA" id="ARBA00044770"/>
    </source>
</evidence>
<evidence type="ECO:0000313" key="23">
    <source>
        <dbReference type="EMBL" id="SDK40547.1"/>
    </source>
</evidence>
<dbReference type="InterPro" id="IPR001182">
    <property type="entry name" value="FtsW/RodA"/>
</dbReference>
<evidence type="ECO:0000256" key="16">
    <source>
        <dbReference type="ARBA" id="ARBA00038053"/>
    </source>
</evidence>
<reference evidence="23 24" key="1">
    <citation type="submission" date="2016-10" db="EMBL/GenBank/DDBJ databases">
        <authorList>
            <person name="de Groot N.N."/>
        </authorList>
    </citation>
    <scope>NUCLEOTIDE SEQUENCE [LARGE SCALE GENOMIC DNA]</scope>
    <source>
        <strain evidence="23 24">DSM 18346</strain>
    </source>
</reference>
<dbReference type="GO" id="GO:0009252">
    <property type="term" value="P:peptidoglycan biosynthetic process"/>
    <property type="evidence" value="ECO:0007669"/>
    <property type="project" value="UniProtKB-KW"/>
</dbReference>
<feature type="transmembrane region" description="Helical" evidence="22">
    <location>
        <begin position="12"/>
        <end position="36"/>
    </location>
</feature>
<dbReference type="EC" id="2.4.99.28" evidence="19"/>
<dbReference type="EMBL" id="FNFP01000002">
    <property type="protein sequence ID" value="SDK40547.1"/>
    <property type="molecule type" value="Genomic_DNA"/>
</dbReference>
<evidence type="ECO:0000256" key="18">
    <source>
        <dbReference type="ARBA" id="ARBA00041418"/>
    </source>
</evidence>
<evidence type="ECO:0000256" key="3">
    <source>
        <dbReference type="ARBA" id="ARBA00022475"/>
    </source>
</evidence>
<keyword evidence="6" id="KW-0808">Transferase</keyword>
<dbReference type="AlphaFoldDB" id="A0A1G9BM47"/>
<dbReference type="OrthoDB" id="9812661at2"/>
<dbReference type="InterPro" id="IPR013437">
    <property type="entry name" value="FtsW"/>
</dbReference>
<evidence type="ECO:0000256" key="2">
    <source>
        <dbReference type="ARBA" id="ARBA00004752"/>
    </source>
</evidence>
<proteinExistence type="inferred from homology"/>
<feature type="transmembrane region" description="Helical" evidence="22">
    <location>
        <begin position="305"/>
        <end position="328"/>
    </location>
</feature>
<evidence type="ECO:0000256" key="1">
    <source>
        <dbReference type="ARBA" id="ARBA00004651"/>
    </source>
</evidence>
<keyword evidence="5" id="KW-0328">Glycosyltransferase</keyword>
<dbReference type="GO" id="GO:0051301">
    <property type="term" value="P:cell division"/>
    <property type="evidence" value="ECO:0007669"/>
    <property type="project" value="UniProtKB-KW"/>
</dbReference>
<comment type="subcellular location">
    <subcellularLocation>
        <location evidence="1">Cell membrane</location>
        <topology evidence="1">Multi-pass membrane protein</topology>
    </subcellularLocation>
</comment>
<keyword evidence="8" id="KW-0133">Cell shape</keyword>
<dbReference type="NCBIfam" id="TIGR02615">
    <property type="entry name" value="spoVE"/>
    <property type="match status" value="1"/>
</dbReference>
<evidence type="ECO:0000256" key="7">
    <source>
        <dbReference type="ARBA" id="ARBA00022692"/>
    </source>
</evidence>
<name>A0A1G9BM47_9FIRM</name>
<evidence type="ECO:0000256" key="13">
    <source>
        <dbReference type="ARBA" id="ARBA00023316"/>
    </source>
</evidence>
<feature type="transmembrane region" description="Helical" evidence="22">
    <location>
        <begin position="42"/>
        <end position="61"/>
    </location>
</feature>
<comment type="function">
    <text evidence="21">Peptidoglycan polymerase that is essential for cell division.</text>
</comment>
<dbReference type="PANTHER" id="PTHR30474">
    <property type="entry name" value="CELL CYCLE PROTEIN"/>
    <property type="match status" value="1"/>
</dbReference>
<evidence type="ECO:0000256" key="5">
    <source>
        <dbReference type="ARBA" id="ARBA00022676"/>
    </source>
</evidence>
<evidence type="ECO:0000256" key="6">
    <source>
        <dbReference type="ARBA" id="ARBA00022679"/>
    </source>
</evidence>
<evidence type="ECO:0000256" key="8">
    <source>
        <dbReference type="ARBA" id="ARBA00022960"/>
    </source>
</evidence>
<keyword evidence="7 22" id="KW-0812">Transmembrane</keyword>
<dbReference type="InterPro" id="IPR013438">
    <property type="entry name" value="SpoVE"/>
</dbReference>
<evidence type="ECO:0000256" key="11">
    <source>
        <dbReference type="ARBA" id="ARBA00023136"/>
    </source>
</evidence>
<keyword evidence="9" id="KW-0573">Peptidoglycan synthesis</keyword>
<evidence type="ECO:0000256" key="14">
    <source>
        <dbReference type="ARBA" id="ARBA00032370"/>
    </source>
</evidence>
<feature type="transmembrane region" description="Helical" evidence="22">
    <location>
        <begin position="138"/>
        <end position="156"/>
    </location>
</feature>
<evidence type="ECO:0000256" key="21">
    <source>
        <dbReference type="ARBA" id="ARBA00049966"/>
    </source>
</evidence>
<sequence>MGKKNPYDFTVIITVAMLVATGIIMVFSSSFSYAMVVLGDGYYFLKRIMIWAVIGTFSMYFCAKVNYWTWKKYANIMLLGSIILLILVLTPLGKEVNGAQRWIGVGSITVMPSEIAKFTAIVFVATSLTRKREDLQKFFQGVVPYLLLAGMFFGFIYAQPDFSTAFVVVIIIISMVFVGGMKLSHFVGLVGAGSVALASMIGYIFIAGKGYKAKRITAFLDPWADPTDSGFQAVQSLLALGSGGIFGRGLGRSVQKHFYLPEPQNDFIFAIIGEELGFIGGVMIILLFMILIWRGIRIAVNAPDFFACLMATGITTMVIVQVVINIAVATSSMPVTGMPLPFISFGGNALVIFMASMGILLNISKHTNMNRS</sequence>
<feature type="transmembrane region" description="Helical" evidence="22">
    <location>
        <begin position="102"/>
        <end position="126"/>
    </location>
</feature>
<feature type="transmembrane region" description="Helical" evidence="22">
    <location>
        <begin position="340"/>
        <end position="363"/>
    </location>
</feature>
<dbReference type="RefSeq" id="WP_090551960.1">
    <property type="nucleotide sequence ID" value="NZ_FNFP01000002.1"/>
</dbReference>
<organism evidence="23 24">
    <name type="scientific">Natronincola ferrireducens</name>
    <dbReference type="NCBI Taxonomy" id="393762"/>
    <lineage>
        <taxon>Bacteria</taxon>
        <taxon>Bacillati</taxon>
        <taxon>Bacillota</taxon>
        <taxon>Clostridia</taxon>
        <taxon>Peptostreptococcales</taxon>
        <taxon>Natronincolaceae</taxon>
        <taxon>Natronincola</taxon>
    </lineage>
</organism>
<accession>A0A1G9BM47</accession>
<evidence type="ECO:0000256" key="10">
    <source>
        <dbReference type="ARBA" id="ARBA00022989"/>
    </source>
</evidence>
<dbReference type="STRING" id="393762.SAMN05660472_01215"/>
<comment type="similarity">
    <text evidence="16">Belongs to the SEDS family. FtsW subfamily.</text>
</comment>
<feature type="transmembrane region" description="Helical" evidence="22">
    <location>
        <begin position="162"/>
        <end position="179"/>
    </location>
</feature>
<evidence type="ECO:0000256" key="20">
    <source>
        <dbReference type="ARBA" id="ARBA00049902"/>
    </source>
</evidence>
<evidence type="ECO:0000256" key="22">
    <source>
        <dbReference type="SAM" id="Phobius"/>
    </source>
</evidence>
<keyword evidence="24" id="KW-1185">Reference proteome</keyword>
<dbReference type="GO" id="GO:0008955">
    <property type="term" value="F:peptidoglycan glycosyltransferase activity"/>
    <property type="evidence" value="ECO:0007669"/>
    <property type="project" value="UniProtKB-EC"/>
</dbReference>
<dbReference type="GO" id="GO:0015648">
    <property type="term" value="F:lipid-linked peptidoglycan transporter activity"/>
    <property type="evidence" value="ECO:0007669"/>
    <property type="project" value="TreeGrafter"/>
</dbReference>
<keyword evidence="3" id="KW-1003">Cell membrane</keyword>
<keyword evidence="13" id="KW-0961">Cell wall biogenesis/degradation</keyword>
<evidence type="ECO:0000256" key="17">
    <source>
        <dbReference type="ARBA" id="ARBA00041185"/>
    </source>
</evidence>
<evidence type="ECO:0000313" key="24">
    <source>
        <dbReference type="Proteomes" id="UP000198718"/>
    </source>
</evidence>
<feature type="transmembrane region" description="Helical" evidence="22">
    <location>
        <begin position="73"/>
        <end position="90"/>
    </location>
</feature>
<keyword evidence="12" id="KW-0131">Cell cycle</keyword>
<evidence type="ECO:0000256" key="15">
    <source>
        <dbReference type="ARBA" id="ARBA00033270"/>
    </source>
</evidence>
<keyword evidence="11 22" id="KW-0472">Membrane</keyword>
<feature type="transmembrane region" description="Helical" evidence="22">
    <location>
        <begin position="267"/>
        <end position="293"/>
    </location>
</feature>
<dbReference type="Pfam" id="PF01098">
    <property type="entry name" value="FTSW_RODA_SPOVE"/>
    <property type="match status" value="1"/>
</dbReference>
<dbReference type="Proteomes" id="UP000198718">
    <property type="component" value="Unassembled WGS sequence"/>
</dbReference>
<gene>
    <name evidence="23" type="ORF">SAMN05660472_01215</name>
</gene>
<protein>
    <recommendedName>
        <fullName evidence="17">Probable peptidoglycan glycosyltransferase FtsW</fullName>
        <ecNumber evidence="19">2.4.99.28</ecNumber>
    </recommendedName>
    <alternativeName>
        <fullName evidence="18">Cell division protein FtsW</fullName>
    </alternativeName>
    <alternativeName>
        <fullName evidence="15">Cell wall polymerase</fullName>
    </alternativeName>
    <alternativeName>
        <fullName evidence="14">Peptidoglycan polymerase</fullName>
    </alternativeName>
</protein>
<dbReference type="GO" id="GO:0008360">
    <property type="term" value="P:regulation of cell shape"/>
    <property type="evidence" value="ECO:0007669"/>
    <property type="project" value="UniProtKB-KW"/>
</dbReference>
<evidence type="ECO:0000256" key="4">
    <source>
        <dbReference type="ARBA" id="ARBA00022618"/>
    </source>
</evidence>